<accession>A0A0M9WDH1</accession>
<dbReference type="InterPro" id="IPR045087">
    <property type="entry name" value="Cu-oxidase_fam"/>
</dbReference>
<proteinExistence type="inferred from homology"/>
<reference evidence="11 12" key="1">
    <citation type="submission" date="2015-08" db="EMBL/GenBank/DDBJ databases">
        <title>Genome sequencing of Penicillium nordicum.</title>
        <authorList>
            <person name="Nguyen H.D."/>
            <person name="Seifert K.A."/>
        </authorList>
    </citation>
    <scope>NUCLEOTIDE SEQUENCE [LARGE SCALE GENOMIC DNA]</scope>
    <source>
        <strain evidence="11 12">DAOMC 185683</strain>
    </source>
</reference>
<dbReference type="InterPro" id="IPR001117">
    <property type="entry name" value="Cu-oxidase_2nd"/>
</dbReference>
<dbReference type="CDD" id="cd13898">
    <property type="entry name" value="CuRO_3_Abr2_like"/>
    <property type="match status" value="1"/>
</dbReference>
<feature type="chain" id="PRO_5012249506" description="Multicopper oxidase" evidence="7">
    <location>
        <begin position="16"/>
        <end position="607"/>
    </location>
</feature>
<dbReference type="CDD" id="cd13850">
    <property type="entry name" value="CuRO_1_Abr2_like"/>
    <property type="match status" value="1"/>
</dbReference>
<dbReference type="CDD" id="cd13876">
    <property type="entry name" value="CuRO_2_Abr2_like"/>
    <property type="match status" value="1"/>
</dbReference>
<evidence type="ECO:0000313" key="12">
    <source>
        <dbReference type="Proteomes" id="UP000037696"/>
    </source>
</evidence>
<dbReference type="OrthoDB" id="2121828at2759"/>
<evidence type="ECO:0000256" key="2">
    <source>
        <dbReference type="ARBA" id="ARBA00022723"/>
    </source>
</evidence>
<protein>
    <recommendedName>
        <fullName evidence="13">Multicopper oxidase</fullName>
    </recommendedName>
</protein>
<dbReference type="InterPro" id="IPR011706">
    <property type="entry name" value="Cu-oxidase_C"/>
</dbReference>
<feature type="domain" description="Plastocyanin-like" evidence="8">
    <location>
        <begin position="184"/>
        <end position="377"/>
    </location>
</feature>
<feature type="signal peptide" evidence="7">
    <location>
        <begin position="1"/>
        <end position="15"/>
    </location>
</feature>
<evidence type="ECO:0000256" key="4">
    <source>
        <dbReference type="ARBA" id="ARBA00023002"/>
    </source>
</evidence>
<dbReference type="Pfam" id="PF00394">
    <property type="entry name" value="Cu-oxidase"/>
    <property type="match status" value="1"/>
</dbReference>
<dbReference type="SUPFAM" id="SSF49503">
    <property type="entry name" value="Cupredoxins"/>
    <property type="match status" value="3"/>
</dbReference>
<comment type="similarity">
    <text evidence="1">Belongs to the multicopper oxidase family.</text>
</comment>
<dbReference type="Pfam" id="PF07732">
    <property type="entry name" value="Cu-oxidase_3"/>
    <property type="match status" value="1"/>
</dbReference>
<dbReference type="AlphaFoldDB" id="A0A0M9WDH1"/>
<organism evidence="11 12">
    <name type="scientific">Penicillium nordicum</name>
    <dbReference type="NCBI Taxonomy" id="229535"/>
    <lineage>
        <taxon>Eukaryota</taxon>
        <taxon>Fungi</taxon>
        <taxon>Dikarya</taxon>
        <taxon>Ascomycota</taxon>
        <taxon>Pezizomycotina</taxon>
        <taxon>Eurotiomycetes</taxon>
        <taxon>Eurotiomycetidae</taxon>
        <taxon>Eurotiales</taxon>
        <taxon>Aspergillaceae</taxon>
        <taxon>Penicillium</taxon>
    </lineage>
</organism>
<dbReference type="GO" id="GO:0052716">
    <property type="term" value="F:hydroquinone:oxygen oxidoreductase activity"/>
    <property type="evidence" value="ECO:0007669"/>
    <property type="project" value="UniProtKB-ARBA"/>
</dbReference>
<evidence type="ECO:0000256" key="5">
    <source>
        <dbReference type="ARBA" id="ARBA00023008"/>
    </source>
</evidence>
<keyword evidence="4" id="KW-0560">Oxidoreductase</keyword>
<evidence type="ECO:0000256" key="3">
    <source>
        <dbReference type="ARBA" id="ARBA00022729"/>
    </source>
</evidence>
<feature type="domain" description="Plastocyanin-like" evidence="9">
    <location>
        <begin position="470"/>
        <end position="589"/>
    </location>
</feature>
<dbReference type="Gene3D" id="2.60.40.420">
    <property type="entry name" value="Cupredoxins - blue copper proteins"/>
    <property type="match status" value="3"/>
</dbReference>
<feature type="domain" description="Plastocyanin-like" evidence="10">
    <location>
        <begin position="42"/>
        <end position="155"/>
    </location>
</feature>
<comment type="caution">
    <text evidence="11">The sequence shown here is derived from an EMBL/GenBank/DDBJ whole genome shotgun (WGS) entry which is preliminary data.</text>
</comment>
<dbReference type="STRING" id="229535.A0A0M9WDH1"/>
<dbReference type="PANTHER" id="PTHR11709">
    <property type="entry name" value="MULTI-COPPER OXIDASE"/>
    <property type="match status" value="1"/>
</dbReference>
<dbReference type="InterPro" id="IPR008972">
    <property type="entry name" value="Cupredoxin"/>
</dbReference>
<evidence type="ECO:0000259" key="8">
    <source>
        <dbReference type="Pfam" id="PF00394"/>
    </source>
</evidence>
<keyword evidence="12" id="KW-1185">Reference proteome</keyword>
<keyword evidence="6" id="KW-0325">Glycoprotein</keyword>
<dbReference type="InterPro" id="IPR002355">
    <property type="entry name" value="Cu_oxidase_Cu_BS"/>
</dbReference>
<dbReference type="Proteomes" id="UP000037696">
    <property type="component" value="Unassembled WGS sequence"/>
</dbReference>
<keyword evidence="2" id="KW-0479">Metal-binding</keyword>
<dbReference type="Pfam" id="PF07731">
    <property type="entry name" value="Cu-oxidase_2"/>
    <property type="match status" value="1"/>
</dbReference>
<dbReference type="EMBL" id="LHQQ01000154">
    <property type="protein sequence ID" value="KOS40705.1"/>
    <property type="molecule type" value="Genomic_DNA"/>
</dbReference>
<gene>
    <name evidence="11" type="ORF">ACN38_g8413</name>
</gene>
<keyword evidence="5" id="KW-0186">Copper</keyword>
<dbReference type="FunFam" id="2.60.40.420:FF:000036">
    <property type="entry name" value="L-ascorbate oxidase"/>
    <property type="match status" value="1"/>
</dbReference>
<dbReference type="InterPro" id="IPR011707">
    <property type="entry name" value="Cu-oxidase-like_N"/>
</dbReference>
<evidence type="ECO:0000256" key="1">
    <source>
        <dbReference type="ARBA" id="ARBA00010609"/>
    </source>
</evidence>
<dbReference type="InterPro" id="IPR033138">
    <property type="entry name" value="Cu_oxidase_CS"/>
</dbReference>
<evidence type="ECO:0008006" key="13">
    <source>
        <dbReference type="Google" id="ProtNLM"/>
    </source>
</evidence>
<dbReference type="PROSITE" id="PS00080">
    <property type="entry name" value="MULTICOPPER_OXIDASE2"/>
    <property type="match status" value="1"/>
</dbReference>
<evidence type="ECO:0000313" key="11">
    <source>
        <dbReference type="EMBL" id="KOS40705.1"/>
    </source>
</evidence>
<evidence type="ECO:0000256" key="6">
    <source>
        <dbReference type="ARBA" id="ARBA00023180"/>
    </source>
</evidence>
<dbReference type="GO" id="GO:0005507">
    <property type="term" value="F:copper ion binding"/>
    <property type="evidence" value="ECO:0007669"/>
    <property type="project" value="InterPro"/>
</dbReference>
<name>A0A0M9WDH1_9EURO</name>
<evidence type="ECO:0000259" key="9">
    <source>
        <dbReference type="Pfam" id="PF07731"/>
    </source>
</evidence>
<dbReference type="GO" id="GO:0042440">
    <property type="term" value="P:pigment metabolic process"/>
    <property type="evidence" value="ECO:0007669"/>
    <property type="project" value="UniProtKB-ARBA"/>
</dbReference>
<dbReference type="PROSITE" id="PS00079">
    <property type="entry name" value="MULTICOPPER_OXIDASE1"/>
    <property type="match status" value="2"/>
</dbReference>
<evidence type="ECO:0000256" key="7">
    <source>
        <dbReference type="SAM" id="SignalP"/>
    </source>
</evidence>
<sequence length="607" mass="66112">MKSAILLSIIGLASSLSIDLDLGASLTTGPLQQTKTFELNLTWEPWAADGVQRPQALINSQFPGPALIMDEGDNVEVTVNNHMPFNTTIHYHGIEQQGTPWSDGVPGVSQKLIPPGGQFVSSFVVRQYGTYWYHSHSAGQIMDGLYGPIYIRPQKTPESLASMITDNTEAQSQIYDAIKSPSLVILSDWFHMTSEALRQIAISADIDVLCADSVLVNGKGRVNCRDPGYLTDMVPDSLKSVLQGMNYTAKGCLPLQNTYAQTEFSHNFSVVPSSLFDKCVTTDAAEEIIEVDPLNGWVSLNFIGSASISAPIVSINNHSLWVYEIDGLHINPMKVDALTINNGGRYSCLVQLNQDPGNYSITVANSGFNQKIAGFATLSYLNGVSSVTSVSSINYGGISTGINKDFISFDETTIEMLAPSRPKDSPDETFILTTGRIRKAWEWSLNGNNSYGLALEAEKPLLWDPQSAVNSSLVIATKNNTWVDIIFSMSGDMTTLQPSHPLHKHSNRVYVLGTGTGSFNWSSVAEAAQTIPENFNLDNPPMRDTFTTLPAYKGESWLAVRYNVQNSGAFFLHCHLDPHLTGGMGLAILDGIDAWPSIPVQYGPDGQ</sequence>
<dbReference type="PANTHER" id="PTHR11709:SF488">
    <property type="entry name" value="LACCASE-RELATED"/>
    <property type="match status" value="1"/>
</dbReference>
<keyword evidence="3 7" id="KW-0732">Signal</keyword>
<evidence type="ECO:0000259" key="10">
    <source>
        <dbReference type="Pfam" id="PF07732"/>
    </source>
</evidence>